<dbReference type="GO" id="GO:0005886">
    <property type="term" value="C:plasma membrane"/>
    <property type="evidence" value="ECO:0007669"/>
    <property type="project" value="UniProtKB-SubCell"/>
</dbReference>
<dbReference type="PANTHER" id="PTHR42643">
    <property type="entry name" value="IONOTROPIC RECEPTOR 20A-RELATED"/>
    <property type="match status" value="1"/>
</dbReference>
<sequence>MFQCAGNQEVGNLYRSRRNIKGKTISVVTIHRPPFVFLKTDSAGNIISQSGFAFEMLSQLQSKLGFKYKVALPYDGNWGTKLPNGTWNGMVGMVYRREADLGVAPFTITLERAQAIEFTFPFYVEPSSILTPVTRQTRKITAFLDPFHYKVWVVILITMVMLGPVMYLMARIQWLTFFYPHDNTHVATSPITLSGHYWILYASFVRQ</sequence>
<evidence type="ECO:0000256" key="5">
    <source>
        <dbReference type="ARBA" id="ARBA00022692"/>
    </source>
</evidence>
<proteinExistence type="inferred from homology"/>
<protein>
    <submittedName>
        <fullName evidence="16">Glutamate receptor-like 52</fullName>
    </submittedName>
</protein>
<keyword evidence="11" id="KW-1071">Ligand-gated ion channel</keyword>
<keyword evidence="4" id="KW-1003">Cell membrane</keyword>
<organism evidence="16 17">
    <name type="scientific">Homarus americanus</name>
    <name type="common">American lobster</name>
    <dbReference type="NCBI Taxonomy" id="6706"/>
    <lineage>
        <taxon>Eukaryota</taxon>
        <taxon>Metazoa</taxon>
        <taxon>Ecdysozoa</taxon>
        <taxon>Arthropoda</taxon>
        <taxon>Crustacea</taxon>
        <taxon>Multicrustacea</taxon>
        <taxon>Malacostraca</taxon>
        <taxon>Eumalacostraca</taxon>
        <taxon>Eucarida</taxon>
        <taxon>Decapoda</taxon>
        <taxon>Pleocyemata</taxon>
        <taxon>Astacidea</taxon>
        <taxon>Nephropoidea</taxon>
        <taxon>Nephropidae</taxon>
        <taxon>Homarus</taxon>
    </lineage>
</organism>
<comment type="caution">
    <text evidence="16">The sequence shown here is derived from an EMBL/GenBank/DDBJ whole genome shotgun (WGS) entry which is preliminary data.</text>
</comment>
<evidence type="ECO:0000256" key="2">
    <source>
        <dbReference type="ARBA" id="ARBA00008685"/>
    </source>
</evidence>
<keyword evidence="12" id="KW-0407">Ion channel</keyword>
<dbReference type="AlphaFoldDB" id="A0A8J5N0E1"/>
<dbReference type="GO" id="GO:0050906">
    <property type="term" value="P:detection of stimulus involved in sensory perception"/>
    <property type="evidence" value="ECO:0007669"/>
    <property type="project" value="UniProtKB-ARBA"/>
</dbReference>
<dbReference type="InterPro" id="IPR052192">
    <property type="entry name" value="Insect_Ionotropic_Sensory_Rcpt"/>
</dbReference>
<gene>
    <name evidence="16" type="primary">Glrk-L52</name>
    <name evidence="16" type="ORF">Hamer_G019710</name>
</gene>
<dbReference type="SMART" id="SM00918">
    <property type="entry name" value="Lig_chan-Glu_bd"/>
    <property type="match status" value="1"/>
</dbReference>
<evidence type="ECO:0000256" key="7">
    <source>
        <dbReference type="ARBA" id="ARBA00023065"/>
    </source>
</evidence>
<evidence type="ECO:0000256" key="11">
    <source>
        <dbReference type="ARBA" id="ARBA00023286"/>
    </source>
</evidence>
<dbReference type="Pfam" id="PF10613">
    <property type="entry name" value="Lig_chan-Glu_bd"/>
    <property type="match status" value="1"/>
</dbReference>
<evidence type="ECO:0000256" key="13">
    <source>
        <dbReference type="SAM" id="Phobius"/>
    </source>
</evidence>
<dbReference type="Gene3D" id="3.40.190.10">
    <property type="entry name" value="Periplasmic binding protein-like II"/>
    <property type="match status" value="1"/>
</dbReference>
<keyword evidence="10" id="KW-0325">Glycoprotein</keyword>
<name>A0A8J5N0E1_HOMAM</name>
<dbReference type="FunFam" id="3.40.190.10:FF:000024">
    <property type="entry name" value="Glutamate receptor, ionotropic, delta 1"/>
    <property type="match status" value="1"/>
</dbReference>
<feature type="non-terminal residue" evidence="16">
    <location>
        <position position="1"/>
    </location>
</feature>
<dbReference type="PANTHER" id="PTHR42643:SF24">
    <property type="entry name" value="IONOTROPIC RECEPTOR 60A"/>
    <property type="match status" value="1"/>
</dbReference>
<evidence type="ECO:0000256" key="3">
    <source>
        <dbReference type="ARBA" id="ARBA00022448"/>
    </source>
</evidence>
<evidence type="ECO:0000256" key="10">
    <source>
        <dbReference type="ARBA" id="ARBA00023180"/>
    </source>
</evidence>
<keyword evidence="8 13" id="KW-0472">Membrane</keyword>
<keyword evidence="6 13" id="KW-1133">Transmembrane helix</keyword>
<accession>A0A8J5N0E1</accession>
<evidence type="ECO:0000256" key="1">
    <source>
        <dbReference type="ARBA" id="ARBA00004651"/>
    </source>
</evidence>
<keyword evidence="7" id="KW-0406">Ion transport</keyword>
<keyword evidence="3" id="KW-0813">Transport</keyword>
<reference evidence="16" key="1">
    <citation type="journal article" date="2021" name="Sci. Adv.">
        <title>The American lobster genome reveals insights on longevity, neural, and immune adaptations.</title>
        <authorList>
            <person name="Polinski J.M."/>
            <person name="Zimin A.V."/>
            <person name="Clark K.F."/>
            <person name="Kohn A.B."/>
            <person name="Sadowski N."/>
            <person name="Timp W."/>
            <person name="Ptitsyn A."/>
            <person name="Khanna P."/>
            <person name="Romanova D.Y."/>
            <person name="Williams P."/>
            <person name="Greenwood S.J."/>
            <person name="Moroz L.L."/>
            <person name="Walt D.R."/>
            <person name="Bodnar A.G."/>
        </authorList>
    </citation>
    <scope>NUCLEOTIDE SEQUENCE</scope>
    <source>
        <strain evidence="16">GMGI-L3</strain>
    </source>
</reference>
<evidence type="ECO:0000256" key="4">
    <source>
        <dbReference type="ARBA" id="ARBA00022475"/>
    </source>
</evidence>
<dbReference type="Proteomes" id="UP000747542">
    <property type="component" value="Unassembled WGS sequence"/>
</dbReference>
<comment type="similarity">
    <text evidence="2">Belongs to the glutamate-gated ion channel (TC 1.A.10.1) family.</text>
</comment>
<evidence type="ECO:0000256" key="8">
    <source>
        <dbReference type="ARBA" id="ARBA00023136"/>
    </source>
</evidence>
<dbReference type="InterPro" id="IPR001320">
    <property type="entry name" value="Iontro_rcpt_C"/>
</dbReference>
<feature type="domain" description="Ionotropic glutamate receptor C-terminal" evidence="14">
    <location>
        <begin position="24"/>
        <end position="201"/>
    </location>
</feature>
<evidence type="ECO:0000313" key="16">
    <source>
        <dbReference type="EMBL" id="KAG7169897.1"/>
    </source>
</evidence>
<feature type="domain" description="Ionotropic glutamate receptor L-glutamate and glycine-binding" evidence="15">
    <location>
        <begin position="34"/>
        <end position="96"/>
    </location>
</feature>
<keyword evidence="9 16" id="KW-0675">Receptor</keyword>
<dbReference type="SMART" id="SM00079">
    <property type="entry name" value="PBPe"/>
    <property type="match status" value="1"/>
</dbReference>
<evidence type="ECO:0000256" key="9">
    <source>
        <dbReference type="ARBA" id="ARBA00023170"/>
    </source>
</evidence>
<keyword evidence="5 13" id="KW-0812">Transmembrane</keyword>
<dbReference type="EMBL" id="JAHLQT010014926">
    <property type="protein sequence ID" value="KAG7169897.1"/>
    <property type="molecule type" value="Genomic_DNA"/>
</dbReference>
<evidence type="ECO:0000259" key="15">
    <source>
        <dbReference type="SMART" id="SM00918"/>
    </source>
</evidence>
<dbReference type="SUPFAM" id="SSF53850">
    <property type="entry name" value="Periplasmic binding protein-like II"/>
    <property type="match status" value="1"/>
</dbReference>
<evidence type="ECO:0000259" key="14">
    <source>
        <dbReference type="SMART" id="SM00079"/>
    </source>
</evidence>
<comment type="subcellular location">
    <subcellularLocation>
        <location evidence="1">Cell membrane</location>
        <topology evidence="1">Multi-pass membrane protein</topology>
    </subcellularLocation>
</comment>
<evidence type="ECO:0000256" key="6">
    <source>
        <dbReference type="ARBA" id="ARBA00022989"/>
    </source>
</evidence>
<dbReference type="InterPro" id="IPR019594">
    <property type="entry name" value="Glu/Gly-bd"/>
</dbReference>
<evidence type="ECO:0000256" key="12">
    <source>
        <dbReference type="ARBA" id="ARBA00023303"/>
    </source>
</evidence>
<keyword evidence="17" id="KW-1185">Reference proteome</keyword>
<feature type="transmembrane region" description="Helical" evidence="13">
    <location>
        <begin position="149"/>
        <end position="170"/>
    </location>
</feature>
<dbReference type="GO" id="GO:0015276">
    <property type="term" value="F:ligand-gated monoatomic ion channel activity"/>
    <property type="evidence" value="ECO:0007669"/>
    <property type="project" value="InterPro"/>
</dbReference>
<evidence type="ECO:0000313" key="17">
    <source>
        <dbReference type="Proteomes" id="UP000747542"/>
    </source>
</evidence>